<dbReference type="Proteomes" id="UP000198878">
    <property type="component" value="Unassembled WGS sequence"/>
</dbReference>
<dbReference type="InterPro" id="IPR036291">
    <property type="entry name" value="NAD(P)-bd_dom_sf"/>
</dbReference>
<dbReference type="SUPFAM" id="SSF51735">
    <property type="entry name" value="NAD(P)-binding Rossmann-fold domains"/>
    <property type="match status" value="1"/>
</dbReference>
<dbReference type="GO" id="GO:0044877">
    <property type="term" value="F:protein-containing complex binding"/>
    <property type="evidence" value="ECO:0007669"/>
    <property type="project" value="TreeGrafter"/>
</dbReference>
<accession>A0A1H5Q8S1</accession>
<evidence type="ECO:0000313" key="2">
    <source>
        <dbReference type="EMBL" id="SEF21798.1"/>
    </source>
</evidence>
<dbReference type="InterPro" id="IPR051207">
    <property type="entry name" value="ComplexI_NDUFA9_subunit"/>
</dbReference>
<feature type="domain" description="NmrA-like" evidence="1">
    <location>
        <begin position="24"/>
        <end position="155"/>
    </location>
</feature>
<name>A0A1H5Q8S1_9PSEU</name>
<evidence type="ECO:0000259" key="1">
    <source>
        <dbReference type="Pfam" id="PF05368"/>
    </source>
</evidence>
<gene>
    <name evidence="2" type="ORF">SAMN05421837_1011070</name>
</gene>
<sequence length="265" mass="28297">MPAGKAFPGGHRRVRMTPEVVDVRILVTGGTGQLGSAVVARLRAAGEEVRVLSRRAGPDVVRGDLRTGRGIDSAVAGVDVVVHCATDYFGREAALAATLVEAARWAGVEHLVYVSIVGVDRVPLGYYQAKHEAEELIASSGLPYTLQRATQFHGLVRKLLAGATRLPVVPVPRISFQPVDVRDVARRLASLAQEDPAGRVSDFGGPEILTATELAQAVGEASGRFRRIVPLTVPGETFRAYADGGHLAPEHRDGKITFAEYLAHM</sequence>
<dbReference type="Pfam" id="PF05368">
    <property type="entry name" value="NmrA"/>
    <property type="match status" value="1"/>
</dbReference>
<keyword evidence="3" id="KW-1185">Reference proteome</keyword>
<dbReference type="EMBL" id="FNUJ01000001">
    <property type="protein sequence ID" value="SEF21798.1"/>
    <property type="molecule type" value="Genomic_DNA"/>
</dbReference>
<dbReference type="PANTHER" id="PTHR12126">
    <property type="entry name" value="NADH-UBIQUINONE OXIDOREDUCTASE 39 KDA SUBUNIT-RELATED"/>
    <property type="match status" value="1"/>
</dbReference>
<dbReference type="PANTHER" id="PTHR12126:SF11">
    <property type="entry name" value="NADH DEHYDROGENASE [UBIQUINONE] 1 ALPHA SUBCOMPLEX SUBUNIT 9, MITOCHONDRIAL"/>
    <property type="match status" value="1"/>
</dbReference>
<proteinExistence type="predicted"/>
<reference evidence="3" key="1">
    <citation type="submission" date="2016-10" db="EMBL/GenBank/DDBJ databases">
        <authorList>
            <person name="Varghese N."/>
            <person name="Submissions S."/>
        </authorList>
    </citation>
    <scope>NUCLEOTIDE SEQUENCE [LARGE SCALE GENOMIC DNA]</scope>
    <source>
        <strain evidence="3">DSM 44654</strain>
    </source>
</reference>
<dbReference type="InterPro" id="IPR008030">
    <property type="entry name" value="NmrA-like"/>
</dbReference>
<dbReference type="STRING" id="218821.SAMN05421837_1011070"/>
<dbReference type="AlphaFoldDB" id="A0A1H5Q8S1"/>
<organism evidence="2 3">
    <name type="scientific">Amycolatopsis pretoriensis</name>
    <dbReference type="NCBI Taxonomy" id="218821"/>
    <lineage>
        <taxon>Bacteria</taxon>
        <taxon>Bacillati</taxon>
        <taxon>Actinomycetota</taxon>
        <taxon>Actinomycetes</taxon>
        <taxon>Pseudonocardiales</taxon>
        <taxon>Pseudonocardiaceae</taxon>
        <taxon>Amycolatopsis</taxon>
    </lineage>
</organism>
<evidence type="ECO:0000313" key="3">
    <source>
        <dbReference type="Proteomes" id="UP000198878"/>
    </source>
</evidence>
<protein>
    <submittedName>
        <fullName evidence="2">Uncharacterized conserved protein YbjT, contains NAD(P)-binding and DUF2867 domains</fullName>
    </submittedName>
</protein>
<dbReference type="Gene3D" id="3.40.50.720">
    <property type="entry name" value="NAD(P)-binding Rossmann-like Domain"/>
    <property type="match status" value="1"/>
</dbReference>